<accession>A0ABS4KA25</accession>
<dbReference type="PANTHER" id="PTHR42855">
    <property type="entry name" value="ABC TRANSPORTER ATP-BINDING SUBUNIT"/>
    <property type="match status" value="1"/>
</dbReference>
<dbReference type="PROSITE" id="PS50893">
    <property type="entry name" value="ABC_TRANSPORTER_2"/>
    <property type="match status" value="2"/>
</dbReference>
<dbReference type="InterPro" id="IPR032781">
    <property type="entry name" value="ABC_tran_Xtn"/>
</dbReference>
<dbReference type="PROSITE" id="PS00211">
    <property type="entry name" value="ABC_TRANSPORTER_1"/>
    <property type="match status" value="2"/>
</dbReference>
<evidence type="ECO:0000259" key="3">
    <source>
        <dbReference type="PROSITE" id="PS50893"/>
    </source>
</evidence>
<keyword evidence="1" id="KW-0547">Nucleotide-binding</keyword>
<organism evidence="4 5">
    <name type="scientific">Peptoniphilus stercorisuis</name>
    <dbReference type="NCBI Taxonomy" id="1436965"/>
    <lineage>
        <taxon>Bacteria</taxon>
        <taxon>Bacillati</taxon>
        <taxon>Bacillota</taxon>
        <taxon>Tissierellia</taxon>
        <taxon>Tissierellales</taxon>
        <taxon>Peptoniphilaceae</taxon>
        <taxon>Peptoniphilus</taxon>
    </lineage>
</organism>
<dbReference type="PANTHER" id="PTHR42855:SF2">
    <property type="entry name" value="DRUG RESISTANCE ABC TRANSPORTER,ATP-BINDING PROTEIN"/>
    <property type="match status" value="1"/>
</dbReference>
<dbReference type="Proteomes" id="UP001519306">
    <property type="component" value="Unassembled WGS sequence"/>
</dbReference>
<dbReference type="SMART" id="SM00382">
    <property type="entry name" value="AAA"/>
    <property type="match status" value="2"/>
</dbReference>
<feature type="domain" description="ABC transporter" evidence="3">
    <location>
        <begin position="4"/>
        <end position="255"/>
    </location>
</feature>
<dbReference type="Pfam" id="PF12848">
    <property type="entry name" value="ABC_tran_Xtn"/>
    <property type="match status" value="1"/>
</dbReference>
<name>A0ABS4KA25_9FIRM</name>
<evidence type="ECO:0000313" key="5">
    <source>
        <dbReference type="Proteomes" id="UP001519306"/>
    </source>
</evidence>
<dbReference type="Pfam" id="PF00005">
    <property type="entry name" value="ABC_tran"/>
    <property type="match status" value="2"/>
</dbReference>
<dbReference type="CDD" id="cd03221">
    <property type="entry name" value="ABCF_EF-3"/>
    <property type="match status" value="2"/>
</dbReference>
<dbReference type="InterPro" id="IPR017871">
    <property type="entry name" value="ABC_transporter-like_CS"/>
</dbReference>
<feature type="domain" description="ABC transporter" evidence="3">
    <location>
        <begin position="317"/>
        <end position="509"/>
    </location>
</feature>
<comment type="caution">
    <text evidence="4">The sequence shown here is derived from an EMBL/GenBank/DDBJ whole genome shotgun (WGS) entry which is preliminary data.</text>
</comment>
<dbReference type="RefSeq" id="WP_210059896.1">
    <property type="nucleotide sequence ID" value="NZ_JAGGLJ010000001.1"/>
</dbReference>
<dbReference type="EMBL" id="JAGGLJ010000001">
    <property type="protein sequence ID" value="MBP2024593.1"/>
    <property type="molecule type" value="Genomic_DNA"/>
</dbReference>
<evidence type="ECO:0000256" key="2">
    <source>
        <dbReference type="ARBA" id="ARBA00022840"/>
    </source>
</evidence>
<evidence type="ECO:0000256" key="1">
    <source>
        <dbReference type="ARBA" id="ARBA00022741"/>
    </source>
</evidence>
<keyword evidence="2" id="KW-0067">ATP-binding</keyword>
<dbReference type="InterPro" id="IPR003439">
    <property type="entry name" value="ABC_transporter-like_ATP-bd"/>
</dbReference>
<proteinExistence type="predicted"/>
<reference evidence="4 5" key="1">
    <citation type="submission" date="2021-03" db="EMBL/GenBank/DDBJ databases">
        <title>Genomic Encyclopedia of Type Strains, Phase IV (KMG-IV): sequencing the most valuable type-strain genomes for metagenomic binning, comparative biology and taxonomic classification.</title>
        <authorList>
            <person name="Goeker M."/>
        </authorList>
    </citation>
    <scope>NUCLEOTIDE SEQUENCE [LARGE SCALE GENOMIC DNA]</scope>
    <source>
        <strain evidence="4 5">DSM 27563</strain>
    </source>
</reference>
<dbReference type="InterPro" id="IPR051309">
    <property type="entry name" value="ABCF_ATPase"/>
</dbReference>
<dbReference type="SUPFAM" id="SSF52540">
    <property type="entry name" value="P-loop containing nucleoside triphosphate hydrolases"/>
    <property type="match status" value="2"/>
</dbReference>
<dbReference type="Gene3D" id="3.40.50.300">
    <property type="entry name" value="P-loop containing nucleotide triphosphate hydrolases"/>
    <property type="match status" value="2"/>
</dbReference>
<gene>
    <name evidence="4" type="ORF">J2Z71_000108</name>
</gene>
<protein>
    <submittedName>
        <fullName evidence="4">ATPase subunit of ABC transporter with duplicated ATPase domains</fullName>
    </submittedName>
</protein>
<dbReference type="InterPro" id="IPR027417">
    <property type="entry name" value="P-loop_NTPase"/>
</dbReference>
<dbReference type="InterPro" id="IPR003593">
    <property type="entry name" value="AAA+_ATPase"/>
</dbReference>
<sequence>MSLLEVKNLKHRFRDKELFEDASFELYKGEHMGLVGENGAGKSTLFRLLLNEILPDDGEIIWQKNIKIGYIKQHLKSDNISVLEYLKEAYKEEFDIEKELNKMYEELAQDYDEKLLNRIGKYQEELEKREFYQIESEIDKVIVGLGINSFGENKLLSELSGGQQTKVIIAKLLLEKSDVLLLDEPTNFLDDNHIKWLSEYLSNFKGTFIVISHNIEFLESVTNTIIDIEFQDIKKYHGDYNKFLRLKDEYKRNYIRSYEMQQVHIKKTEEFIRRNKAGVNSKIARGRQKQLDRVDRLTPPSESKTANFDFSYFNGVFENTLIVKDLEVGYDYSLLPPLNFRIQTGEKVAITGFNGIGKSTLLKTLYGEIEKIDGSFKFSKDHKIGYYEQELNWKDPSLNPLEIIRDEFPRLKTERIRRELTKCGIESKDLEQAVGTLSGGEQSKVKICRLILKEYNFLFLDEPTNHLDKETKEVLQRAIVNFEGTVILVCHERDFYEDFIDREFKIGKR</sequence>
<keyword evidence="5" id="KW-1185">Reference proteome</keyword>
<evidence type="ECO:0000313" key="4">
    <source>
        <dbReference type="EMBL" id="MBP2024593.1"/>
    </source>
</evidence>